<keyword evidence="3" id="KW-0325">Glycoprotein</keyword>
<keyword evidence="1" id="KW-0732">Signal</keyword>
<sequence>VFSPIENEIITRPDPTRGIGNFQDLRRRPSLKEKAYLDCGPGNDLGFCAVSEKYPGVHIDKLMEKCRPEVIKMFVEVPEEHETLVDTVLGPSVLKNLSNGKDVEAPTVIAVSKNFDIPPPRKWSWAAYKKESACDAERRTINPGIASDKNGKWMVIVQTSDMPQRIHTEVCRNQGGACKAMSDCGKNSRCTQKYSWHLLIAMDQDEPDSCPRMAAFRFPTSCVCHIEIDKPRLLRSPPMSKKVDYHEDYEVIESEESLRADI</sequence>
<dbReference type="Proteomes" id="UP001187531">
    <property type="component" value="Unassembled WGS sequence"/>
</dbReference>
<dbReference type="PANTHER" id="PTHR23199:SF12">
    <property type="entry name" value="NEUROTROPHIN 1-RELATED"/>
    <property type="match status" value="1"/>
</dbReference>
<dbReference type="GO" id="GO:0005121">
    <property type="term" value="F:Toll binding"/>
    <property type="evidence" value="ECO:0007669"/>
    <property type="project" value="TreeGrafter"/>
</dbReference>
<protein>
    <recommendedName>
        <fullName evidence="4">Spaetzle domain-containing protein</fullName>
    </recommendedName>
</protein>
<organism evidence="5 6">
    <name type="scientific">Artemia franciscana</name>
    <name type="common">Brine shrimp</name>
    <name type="synonym">Artemia sanfranciscana</name>
    <dbReference type="NCBI Taxonomy" id="6661"/>
    <lineage>
        <taxon>Eukaryota</taxon>
        <taxon>Metazoa</taxon>
        <taxon>Ecdysozoa</taxon>
        <taxon>Arthropoda</taxon>
        <taxon>Crustacea</taxon>
        <taxon>Branchiopoda</taxon>
        <taxon>Anostraca</taxon>
        <taxon>Artemiidae</taxon>
        <taxon>Artemia</taxon>
    </lineage>
</organism>
<dbReference type="GO" id="GO:0008083">
    <property type="term" value="F:growth factor activity"/>
    <property type="evidence" value="ECO:0007669"/>
    <property type="project" value="TreeGrafter"/>
</dbReference>
<dbReference type="GO" id="GO:0045087">
    <property type="term" value="P:innate immune response"/>
    <property type="evidence" value="ECO:0007669"/>
    <property type="project" value="TreeGrafter"/>
</dbReference>
<dbReference type="Pfam" id="PF16077">
    <property type="entry name" value="Spaetzle"/>
    <property type="match status" value="1"/>
</dbReference>
<feature type="domain" description="Spaetzle" evidence="4">
    <location>
        <begin position="132"/>
        <end position="226"/>
    </location>
</feature>
<accession>A0AA88I243</accession>
<evidence type="ECO:0000256" key="3">
    <source>
        <dbReference type="ARBA" id="ARBA00023180"/>
    </source>
</evidence>
<evidence type="ECO:0000313" key="6">
    <source>
        <dbReference type="Proteomes" id="UP001187531"/>
    </source>
</evidence>
<dbReference type="GO" id="GO:0021556">
    <property type="term" value="P:central nervous system formation"/>
    <property type="evidence" value="ECO:0007669"/>
    <property type="project" value="TreeGrafter"/>
</dbReference>
<gene>
    <name evidence="5" type="ORF">QYM36_004093</name>
</gene>
<evidence type="ECO:0000256" key="1">
    <source>
        <dbReference type="ARBA" id="ARBA00022729"/>
    </source>
</evidence>
<dbReference type="AlphaFoldDB" id="A0AA88I243"/>
<dbReference type="Gene3D" id="2.10.90.10">
    <property type="entry name" value="Cystine-knot cytokines"/>
    <property type="match status" value="1"/>
</dbReference>
<dbReference type="InterPro" id="IPR029034">
    <property type="entry name" value="Cystine-knot_cytokine"/>
</dbReference>
<reference evidence="5" key="1">
    <citation type="submission" date="2023-07" db="EMBL/GenBank/DDBJ databases">
        <title>Chromosome-level genome assembly of Artemia franciscana.</title>
        <authorList>
            <person name="Jo E."/>
        </authorList>
    </citation>
    <scope>NUCLEOTIDE SEQUENCE</scope>
    <source>
        <tissue evidence="5">Whole body</tissue>
    </source>
</reference>
<dbReference type="InterPro" id="IPR032104">
    <property type="entry name" value="Spaetzle"/>
</dbReference>
<dbReference type="PANTHER" id="PTHR23199">
    <property type="entry name" value="NEUROTROPHIN 1-RELATED"/>
    <property type="match status" value="1"/>
</dbReference>
<dbReference type="EMBL" id="JAVRJZ010000007">
    <property type="protein sequence ID" value="KAK2720064.1"/>
    <property type="molecule type" value="Genomic_DNA"/>
</dbReference>
<dbReference type="GO" id="GO:0005615">
    <property type="term" value="C:extracellular space"/>
    <property type="evidence" value="ECO:0007669"/>
    <property type="project" value="UniProtKB-ARBA"/>
</dbReference>
<evidence type="ECO:0000259" key="4">
    <source>
        <dbReference type="Pfam" id="PF16077"/>
    </source>
</evidence>
<feature type="non-terminal residue" evidence="5">
    <location>
        <position position="262"/>
    </location>
</feature>
<dbReference type="InterPro" id="IPR052444">
    <property type="entry name" value="Spz/Toll_ligand-like"/>
</dbReference>
<comment type="caution">
    <text evidence="5">The sequence shown here is derived from an EMBL/GenBank/DDBJ whole genome shotgun (WGS) entry which is preliminary data.</text>
</comment>
<keyword evidence="2" id="KW-1015">Disulfide bond</keyword>
<dbReference type="SUPFAM" id="SSF57501">
    <property type="entry name" value="Cystine-knot cytokines"/>
    <property type="match status" value="1"/>
</dbReference>
<evidence type="ECO:0000313" key="5">
    <source>
        <dbReference type="EMBL" id="KAK2720064.1"/>
    </source>
</evidence>
<keyword evidence="6" id="KW-1185">Reference proteome</keyword>
<proteinExistence type="predicted"/>
<name>A0AA88I243_ARTSF</name>
<evidence type="ECO:0000256" key="2">
    <source>
        <dbReference type="ARBA" id="ARBA00023157"/>
    </source>
</evidence>